<comment type="caution">
    <text evidence="2">The sequence shown here is derived from an EMBL/GenBank/DDBJ whole genome shotgun (WGS) entry which is preliminary data.</text>
</comment>
<organism evidence="2 3">
    <name type="scientific">Adineta steineri</name>
    <dbReference type="NCBI Taxonomy" id="433720"/>
    <lineage>
        <taxon>Eukaryota</taxon>
        <taxon>Metazoa</taxon>
        <taxon>Spiralia</taxon>
        <taxon>Gnathifera</taxon>
        <taxon>Rotifera</taxon>
        <taxon>Eurotatoria</taxon>
        <taxon>Bdelloidea</taxon>
        <taxon>Adinetida</taxon>
        <taxon>Adinetidae</taxon>
        <taxon>Adineta</taxon>
    </lineage>
</organism>
<feature type="signal peptide" evidence="1">
    <location>
        <begin position="1"/>
        <end position="21"/>
    </location>
</feature>
<feature type="non-terminal residue" evidence="2">
    <location>
        <position position="1"/>
    </location>
</feature>
<gene>
    <name evidence="2" type="ORF">KXQ929_LOCUS29673</name>
</gene>
<evidence type="ECO:0000256" key="1">
    <source>
        <dbReference type="SAM" id="SignalP"/>
    </source>
</evidence>
<accession>A0A819PVE9</accession>
<name>A0A819PVE9_9BILA</name>
<evidence type="ECO:0000313" key="2">
    <source>
        <dbReference type="EMBL" id="CAF4020927.1"/>
    </source>
</evidence>
<keyword evidence="1" id="KW-0732">Signal</keyword>
<dbReference type="AlphaFoldDB" id="A0A819PVE9"/>
<dbReference type="Proteomes" id="UP000663868">
    <property type="component" value="Unassembled WGS sequence"/>
</dbReference>
<dbReference type="EMBL" id="CAJOBB010003108">
    <property type="protein sequence ID" value="CAF4020927.1"/>
    <property type="molecule type" value="Genomic_DNA"/>
</dbReference>
<proteinExistence type="predicted"/>
<reference evidence="2" key="1">
    <citation type="submission" date="2021-02" db="EMBL/GenBank/DDBJ databases">
        <authorList>
            <person name="Nowell W R."/>
        </authorList>
    </citation>
    <scope>NUCLEOTIDE SEQUENCE</scope>
</reference>
<feature type="chain" id="PRO_5032620041" evidence="1">
    <location>
        <begin position="22"/>
        <end position="43"/>
    </location>
</feature>
<evidence type="ECO:0000313" key="3">
    <source>
        <dbReference type="Proteomes" id="UP000663868"/>
    </source>
</evidence>
<protein>
    <submittedName>
        <fullName evidence="2">Uncharacterized protein</fullName>
    </submittedName>
</protein>
<sequence length="43" mass="4778">MNRFIIVPLVFLILCSTLCESGEAMCRQRTAAHTCASMDCPPF</sequence>